<protein>
    <recommendedName>
        <fullName evidence="2">Protein SPT2 homolog</fullName>
    </recommendedName>
</protein>
<evidence type="ECO:0000256" key="1">
    <source>
        <dbReference type="ARBA" id="ARBA00006461"/>
    </source>
</evidence>
<accession>A0A1I8N8P9</accession>
<dbReference type="GO" id="GO:0006334">
    <property type="term" value="P:nucleosome assembly"/>
    <property type="evidence" value="ECO:0007669"/>
    <property type="project" value="TreeGrafter"/>
</dbReference>
<dbReference type="GO" id="GO:0006360">
    <property type="term" value="P:transcription by RNA polymerase I"/>
    <property type="evidence" value="ECO:0007669"/>
    <property type="project" value="TreeGrafter"/>
</dbReference>
<reference evidence="6" key="1">
    <citation type="submission" date="2020-05" db="UniProtKB">
        <authorList>
            <consortium name="EnsemblMetazoa"/>
        </authorList>
    </citation>
    <scope>IDENTIFICATION</scope>
    <source>
        <strain evidence="6">Aabys</strain>
    </source>
</reference>
<evidence type="ECO:0000256" key="2">
    <source>
        <dbReference type="ARBA" id="ARBA00013786"/>
    </source>
</evidence>
<dbReference type="Pfam" id="PF22878">
    <property type="entry name" value="SPT2_N"/>
    <property type="match status" value="1"/>
</dbReference>
<feature type="region of interest" description="Disordered" evidence="4">
    <location>
        <begin position="142"/>
        <end position="549"/>
    </location>
</feature>
<feature type="compositionally biased region" description="Basic and acidic residues" evidence="4">
    <location>
        <begin position="212"/>
        <end position="230"/>
    </location>
</feature>
<dbReference type="STRING" id="7370.A0A1I8N8P9"/>
<dbReference type="VEuPathDB" id="VectorBase:MDOA012725"/>
<dbReference type="EnsemblMetazoa" id="MDOA012725-RA">
    <property type="protein sequence ID" value="MDOA012725-PA"/>
    <property type="gene ID" value="MDOA012725"/>
</dbReference>
<evidence type="ECO:0000313" key="6">
    <source>
        <dbReference type="EnsemblMetazoa" id="MDOA012725-PA"/>
    </source>
</evidence>
<dbReference type="GO" id="GO:0005730">
    <property type="term" value="C:nucleolus"/>
    <property type="evidence" value="ECO:0007669"/>
    <property type="project" value="TreeGrafter"/>
</dbReference>
<feature type="compositionally biased region" description="Low complexity" evidence="4">
    <location>
        <begin position="311"/>
        <end position="321"/>
    </location>
</feature>
<dbReference type="SMART" id="SM00784">
    <property type="entry name" value="SPT2"/>
    <property type="match status" value="1"/>
</dbReference>
<dbReference type="eggNOG" id="ENOG502QWHS">
    <property type="taxonomic scope" value="Eukaryota"/>
</dbReference>
<feature type="compositionally biased region" description="Basic and acidic residues" evidence="4">
    <location>
        <begin position="269"/>
        <end position="308"/>
    </location>
</feature>
<dbReference type="VEuPathDB" id="VectorBase:MDOMA2_005432"/>
<reference evidence="8" key="2">
    <citation type="submission" date="2025-04" db="UniProtKB">
        <authorList>
            <consortium name="RefSeq"/>
        </authorList>
    </citation>
    <scope>IDENTIFICATION</scope>
    <source>
        <strain evidence="8">Aabys</strain>
    </source>
</reference>
<dbReference type="KEGG" id="mde:101894696"/>
<name>A0A1I8N8P9_MUSDO</name>
<evidence type="ECO:0000256" key="4">
    <source>
        <dbReference type="SAM" id="MobiDB-lite"/>
    </source>
</evidence>
<evidence type="ECO:0000313" key="7">
    <source>
        <dbReference type="Proteomes" id="UP001652621"/>
    </source>
</evidence>
<dbReference type="GO" id="GO:0003677">
    <property type="term" value="F:DNA binding"/>
    <property type="evidence" value="ECO:0007669"/>
    <property type="project" value="TreeGrafter"/>
</dbReference>
<dbReference type="PANTHER" id="PTHR22691">
    <property type="entry name" value="YEAST SPT2-RELATED"/>
    <property type="match status" value="1"/>
</dbReference>
<evidence type="ECO:0000256" key="3">
    <source>
        <dbReference type="ARBA" id="ARBA00023054"/>
    </source>
</evidence>
<evidence type="ECO:0000259" key="5">
    <source>
        <dbReference type="Pfam" id="PF22878"/>
    </source>
</evidence>
<feature type="compositionally biased region" description="Polar residues" evidence="4">
    <location>
        <begin position="190"/>
        <end position="207"/>
    </location>
</feature>
<dbReference type="AlphaFoldDB" id="A0A1I8N8P9"/>
<organism evidence="6">
    <name type="scientific">Musca domestica</name>
    <name type="common">House fly</name>
    <dbReference type="NCBI Taxonomy" id="7370"/>
    <lineage>
        <taxon>Eukaryota</taxon>
        <taxon>Metazoa</taxon>
        <taxon>Ecdysozoa</taxon>
        <taxon>Arthropoda</taxon>
        <taxon>Hexapoda</taxon>
        <taxon>Insecta</taxon>
        <taxon>Pterygota</taxon>
        <taxon>Neoptera</taxon>
        <taxon>Endopterygota</taxon>
        <taxon>Diptera</taxon>
        <taxon>Brachycera</taxon>
        <taxon>Muscomorpha</taxon>
        <taxon>Muscoidea</taxon>
        <taxon>Muscidae</taxon>
        <taxon>Musca</taxon>
    </lineage>
</organism>
<feature type="compositionally biased region" description="Polar residues" evidence="4">
    <location>
        <begin position="453"/>
        <end position="467"/>
    </location>
</feature>
<dbReference type="Proteomes" id="UP001652621">
    <property type="component" value="Unplaced"/>
</dbReference>
<dbReference type="Pfam" id="PF08243">
    <property type="entry name" value="SPT2"/>
    <property type="match status" value="1"/>
</dbReference>
<sequence>MDFGTLLHMAKKNSETNKNDGKYYSTKFAPPKKESKEKKLSDNIKKFLQKKEEEERAKQKEQQEKLNTLLSMRDEKSKNKIRKMLKVTKSANRSVLEDAVNTEHTAITMAGIDQPDQDDYGYVSTEANSFFQKYIDKVKDVKEDKGFAPSRPQSLKDLTGTKERVKAAITREIEEKNSHTRTRTPKEHSSSSSSGINVARSYQTSKTLYDPEAEKRAEEEERRKREEEIRKKRKEIQKRPPPPMDFQALLKLAEQKQHQPVEVPVVVPKKKEPERLLTSREKREMEERERAKKAREQRERERNEDPKKSSSKSSSSASSSANSVQRMEPNGRIPKLSQAGSSNSSGSSKVSSSNADRKPIPQDLKKSSSSSSLTNSSKHTSSSSNATSSKSSTHTSSSSSSSSLSSSTKSKPSASSNQASKSSSSGSSSINNNKTNSSVNNKASSVGQKANGAVTSKNPYGSVSKQPYSGPAREFPPRDPKVTKTREFPPPDVQRTRQFPPPDVRRGPGPSKYSDNKKSSAPKRRILDDDDSEYDSELDDFIDDGDEEEDYSSHIKAIFGYDKSKYRDLDEEDDRMMEASFAQIQREEYISKKIGMQEDLEDMKLEAMEKKRKMMKKRRLADD</sequence>
<comment type="similarity">
    <text evidence="1">Belongs to the SPT2 family.</text>
</comment>
<feature type="compositionally biased region" description="Low complexity" evidence="4">
    <location>
        <begin position="367"/>
        <end position="445"/>
    </location>
</feature>
<dbReference type="InterPro" id="IPR013256">
    <property type="entry name" value="Chromatin_SPT2"/>
</dbReference>
<feature type="compositionally biased region" description="Basic and acidic residues" evidence="4">
    <location>
        <begin position="355"/>
        <end position="366"/>
    </location>
</feature>
<keyword evidence="3" id="KW-0175">Coiled coil</keyword>
<dbReference type="RefSeq" id="XP_005179209.1">
    <property type="nucleotide sequence ID" value="XM_005179152.3"/>
</dbReference>
<feature type="domain" description="SPT2 homolog N-terminal" evidence="5">
    <location>
        <begin position="1"/>
        <end position="89"/>
    </location>
</feature>
<proteinExistence type="inferred from homology"/>
<feature type="region of interest" description="Disordered" evidence="4">
    <location>
        <begin position="13"/>
        <end position="42"/>
    </location>
</feature>
<dbReference type="GeneID" id="101894696"/>
<feature type="compositionally biased region" description="Low complexity" evidence="4">
    <location>
        <begin position="337"/>
        <end position="354"/>
    </location>
</feature>
<dbReference type="GO" id="GO:0042393">
    <property type="term" value="F:histone binding"/>
    <property type="evidence" value="ECO:0007669"/>
    <property type="project" value="TreeGrafter"/>
</dbReference>
<feature type="compositionally biased region" description="Basic and acidic residues" evidence="4">
    <location>
        <begin position="159"/>
        <end position="189"/>
    </location>
</feature>
<evidence type="ECO:0000313" key="8">
    <source>
        <dbReference type="RefSeq" id="XP_005179209.1"/>
    </source>
</evidence>
<dbReference type="OrthoDB" id="6259853at2759"/>
<dbReference type="PANTHER" id="PTHR22691:SF8">
    <property type="entry name" value="PROTEIN SPT2 HOMOLOG"/>
    <property type="match status" value="1"/>
</dbReference>
<feature type="compositionally biased region" description="Basic and acidic residues" evidence="4">
    <location>
        <begin position="31"/>
        <end position="42"/>
    </location>
</feature>
<keyword evidence="7" id="KW-1185">Reference proteome</keyword>
<gene>
    <name evidence="6" type="primary">101894696</name>
    <name evidence="8" type="synonym">LOC101894696</name>
</gene>
<feature type="compositionally biased region" description="Basic and acidic residues" evidence="4">
    <location>
        <begin position="475"/>
        <end position="489"/>
    </location>
</feature>
<feature type="compositionally biased region" description="Acidic residues" evidence="4">
    <location>
        <begin position="528"/>
        <end position="549"/>
    </location>
</feature>
<dbReference type="InterPro" id="IPR054552">
    <property type="entry name" value="SPT2_N"/>
</dbReference>